<dbReference type="PROSITE" id="PS50144">
    <property type="entry name" value="MATH"/>
    <property type="match status" value="1"/>
</dbReference>
<dbReference type="InterPro" id="IPR045005">
    <property type="entry name" value="BPM1-6"/>
</dbReference>
<dbReference type="PROSITE" id="PS50097">
    <property type="entry name" value="BTB"/>
    <property type="match status" value="1"/>
</dbReference>
<evidence type="ECO:0008006" key="8">
    <source>
        <dbReference type="Google" id="ProtNLM"/>
    </source>
</evidence>
<dbReference type="EMBL" id="CM000882">
    <property type="protein sequence ID" value="KQJ94941.1"/>
    <property type="molecule type" value="Genomic_DNA"/>
</dbReference>
<dbReference type="Proteomes" id="UP000008810">
    <property type="component" value="Chromosome 3"/>
</dbReference>
<dbReference type="Pfam" id="PF22486">
    <property type="entry name" value="MATH_2"/>
    <property type="match status" value="1"/>
</dbReference>
<dbReference type="AlphaFoldDB" id="A0A0Q3LQW5"/>
<evidence type="ECO:0000259" key="3">
    <source>
        <dbReference type="PROSITE" id="PS50097"/>
    </source>
</evidence>
<dbReference type="InterPro" id="IPR000210">
    <property type="entry name" value="BTB/POZ_dom"/>
</dbReference>
<dbReference type="SMART" id="SM00225">
    <property type="entry name" value="BTB"/>
    <property type="match status" value="1"/>
</dbReference>
<organism evidence="5">
    <name type="scientific">Brachypodium distachyon</name>
    <name type="common">Purple false brome</name>
    <name type="synonym">Trachynia distachya</name>
    <dbReference type="NCBI Taxonomy" id="15368"/>
    <lineage>
        <taxon>Eukaryota</taxon>
        <taxon>Viridiplantae</taxon>
        <taxon>Streptophyta</taxon>
        <taxon>Embryophyta</taxon>
        <taxon>Tracheophyta</taxon>
        <taxon>Spermatophyta</taxon>
        <taxon>Magnoliopsida</taxon>
        <taxon>Liliopsida</taxon>
        <taxon>Poales</taxon>
        <taxon>Poaceae</taxon>
        <taxon>BOP clade</taxon>
        <taxon>Pooideae</taxon>
        <taxon>Stipodae</taxon>
        <taxon>Brachypodieae</taxon>
        <taxon>Brachypodium</taxon>
    </lineage>
</organism>
<gene>
    <name evidence="5" type="ORF">BRADI_3g14236v3</name>
</gene>
<dbReference type="GO" id="GO:0016567">
    <property type="term" value="P:protein ubiquitination"/>
    <property type="evidence" value="ECO:0007669"/>
    <property type="project" value="InterPro"/>
</dbReference>
<feature type="domain" description="BTB" evidence="3">
    <location>
        <begin position="285"/>
        <end position="376"/>
    </location>
</feature>
<dbReference type="PANTHER" id="PTHR26379">
    <property type="entry name" value="BTB/POZ AND MATH DOMAIN-CONTAINING PROTEIN 1"/>
    <property type="match status" value="1"/>
</dbReference>
<feature type="compositionally biased region" description="Low complexity" evidence="2">
    <location>
        <begin position="26"/>
        <end position="41"/>
    </location>
</feature>
<feature type="compositionally biased region" description="Acidic residues" evidence="2">
    <location>
        <begin position="466"/>
        <end position="475"/>
    </location>
</feature>
<dbReference type="Gene3D" id="3.30.710.10">
    <property type="entry name" value="Potassium Channel Kv1.1, Chain A"/>
    <property type="match status" value="1"/>
</dbReference>
<evidence type="ECO:0000313" key="7">
    <source>
        <dbReference type="Proteomes" id="UP000008810"/>
    </source>
</evidence>
<dbReference type="SUPFAM" id="SSF49599">
    <property type="entry name" value="TRAF domain-like"/>
    <property type="match status" value="1"/>
</dbReference>
<evidence type="ECO:0000256" key="2">
    <source>
        <dbReference type="SAM" id="MobiDB-lite"/>
    </source>
</evidence>
<dbReference type="STRING" id="15368.A0A0Q3LQW5"/>
<dbReference type="CDD" id="cd00121">
    <property type="entry name" value="MATH"/>
    <property type="match status" value="1"/>
</dbReference>
<accession>A0A0Q3LQW5</accession>
<evidence type="ECO:0000313" key="6">
    <source>
        <dbReference type="EnsemblPlants" id="KQJ94941"/>
    </source>
</evidence>
<protein>
    <recommendedName>
        <fullName evidence="8">BTB domain-containing protein</fullName>
    </recommendedName>
</protein>
<dbReference type="InParanoid" id="A0A0Q3LQW5"/>
<feature type="region of interest" description="Disordered" evidence="2">
    <location>
        <begin position="26"/>
        <end position="63"/>
    </location>
</feature>
<dbReference type="SUPFAM" id="SSF54695">
    <property type="entry name" value="POZ domain"/>
    <property type="match status" value="1"/>
</dbReference>
<feature type="domain" description="MATH" evidence="4">
    <location>
        <begin position="78"/>
        <end position="241"/>
    </location>
</feature>
<dbReference type="InterPro" id="IPR011333">
    <property type="entry name" value="SKP1/BTB/POZ_sf"/>
</dbReference>
<feature type="region of interest" description="Disordered" evidence="2">
    <location>
        <begin position="315"/>
        <end position="344"/>
    </location>
</feature>
<evidence type="ECO:0000313" key="5">
    <source>
        <dbReference type="EMBL" id="KQJ94941.1"/>
    </source>
</evidence>
<dbReference type="EnsemblPlants" id="KQJ94941">
    <property type="protein sequence ID" value="KQJ94941"/>
    <property type="gene ID" value="BRADI_3g14236v3"/>
</dbReference>
<proteinExistence type="predicted"/>
<dbReference type="Gene3D" id="2.60.210.10">
    <property type="entry name" value="Apoptosis, Tumor Necrosis Factor Receptor Associated Protein 2, Chain A"/>
    <property type="match status" value="1"/>
</dbReference>
<reference evidence="6" key="3">
    <citation type="submission" date="2018-08" db="UniProtKB">
        <authorList>
            <consortium name="EnsemblPlants"/>
        </authorList>
    </citation>
    <scope>IDENTIFICATION</scope>
    <source>
        <strain evidence="6">cv. Bd21</strain>
    </source>
</reference>
<sequence length="484" mass="52756">MVVPETTTGNNKALATWALPQYLFYSSSSSSSSSNESPAAAEPEEAEETTSPSSPPRPAPAAEALVVTTSSCTTETAEGVHVFHVDRYRLIKDLGVGKSVRSGDFSVGGYRWAVLFYPSGSEPPKQPGGARHVSAYLELLTPNVDEVRVMFDLSLTAGTHHPWVVAEDFSPADSAELRRRSFFKEGDFRRHASFSTTPPPLRPPRPLPPHHPPRCWGVAEFARGDLAPFIVDGGLVIRCDVTVIKPPRVTPTRRLLQAPTAMPPLGLGEDRRRLLEKEKRDTAGADVEVLVRGESVAAHRALLAARSPVLRKRLHETGNTAVAGDDDEKENDKDGDGKKRRHTAAKRVAVTVDDVEPAVFKAMLHFIYTDELPPESAGEATELLQWLFEAAKAYGVERLPQMCEAVLCARLSKATIKAAAAFARRHGGSCDKLKTACLEFYKATHRVSETAIIGSEQRLKRSLPDGEADDDDSEAAADKRLKRA</sequence>
<dbReference type="InterPro" id="IPR008974">
    <property type="entry name" value="TRAF-like"/>
</dbReference>
<evidence type="ECO:0000256" key="1">
    <source>
        <dbReference type="ARBA" id="ARBA00004906"/>
    </source>
</evidence>
<evidence type="ECO:0000259" key="4">
    <source>
        <dbReference type="PROSITE" id="PS50144"/>
    </source>
</evidence>
<dbReference type="Gramene" id="KQJ94941">
    <property type="protein sequence ID" value="KQJ94941"/>
    <property type="gene ID" value="BRADI_3g14236v3"/>
</dbReference>
<dbReference type="OrthoDB" id="5948799at2759"/>
<feature type="region of interest" description="Disordered" evidence="2">
    <location>
        <begin position="458"/>
        <end position="484"/>
    </location>
</feature>
<dbReference type="PANTHER" id="PTHR26379:SF443">
    <property type="entry name" value="MATH DOMAIN CONTAINING PROTEIN"/>
    <property type="match status" value="1"/>
</dbReference>
<keyword evidence="7" id="KW-1185">Reference proteome</keyword>
<dbReference type="InterPro" id="IPR002083">
    <property type="entry name" value="MATH/TRAF_dom"/>
</dbReference>
<reference evidence="5 6" key="1">
    <citation type="journal article" date="2010" name="Nature">
        <title>Genome sequencing and analysis of the model grass Brachypodium distachyon.</title>
        <authorList>
            <consortium name="International Brachypodium Initiative"/>
        </authorList>
    </citation>
    <scope>NUCLEOTIDE SEQUENCE [LARGE SCALE GENOMIC DNA]</scope>
    <source>
        <strain evidence="5 6">Bd21</strain>
    </source>
</reference>
<reference evidence="5" key="2">
    <citation type="submission" date="2017-06" db="EMBL/GenBank/DDBJ databases">
        <title>WGS assembly of Brachypodium distachyon.</title>
        <authorList>
            <consortium name="The International Brachypodium Initiative"/>
            <person name="Lucas S."/>
            <person name="Harmon-Smith M."/>
            <person name="Lail K."/>
            <person name="Tice H."/>
            <person name="Grimwood J."/>
            <person name="Bruce D."/>
            <person name="Barry K."/>
            <person name="Shu S."/>
            <person name="Lindquist E."/>
            <person name="Wang M."/>
            <person name="Pitluck S."/>
            <person name="Vogel J.P."/>
            <person name="Garvin D.F."/>
            <person name="Mockler T.C."/>
            <person name="Schmutz J."/>
            <person name="Rokhsar D."/>
            <person name="Bevan M.W."/>
        </authorList>
    </citation>
    <scope>NUCLEOTIDE SEQUENCE</scope>
    <source>
        <strain evidence="5">Bd21</strain>
    </source>
</reference>
<comment type="pathway">
    <text evidence="1">Protein modification; protein ubiquitination.</text>
</comment>
<name>A0A0Q3LQW5_BRADI</name>
<dbReference type="Pfam" id="PF00651">
    <property type="entry name" value="BTB"/>
    <property type="match status" value="1"/>
</dbReference>